<dbReference type="Proteomes" id="UP000324800">
    <property type="component" value="Unassembled WGS sequence"/>
</dbReference>
<dbReference type="PANTHER" id="PTHR33050">
    <property type="entry name" value="REVERSE TRANSCRIPTASE DOMAIN-CONTAINING PROTEIN"/>
    <property type="match status" value="1"/>
</dbReference>
<proteinExistence type="predicted"/>
<organism evidence="1 2">
    <name type="scientific">Streblomastix strix</name>
    <dbReference type="NCBI Taxonomy" id="222440"/>
    <lineage>
        <taxon>Eukaryota</taxon>
        <taxon>Metamonada</taxon>
        <taxon>Preaxostyla</taxon>
        <taxon>Oxymonadida</taxon>
        <taxon>Streblomastigidae</taxon>
        <taxon>Streblomastix</taxon>
    </lineage>
</organism>
<gene>
    <name evidence="1" type="ORF">EZS28_005985</name>
</gene>
<dbReference type="InterPro" id="IPR052055">
    <property type="entry name" value="Hepadnavirus_pol/RT"/>
</dbReference>
<name>A0A5J4WVV5_9EUKA</name>
<reference evidence="1 2" key="1">
    <citation type="submission" date="2019-03" db="EMBL/GenBank/DDBJ databases">
        <title>Single cell metagenomics reveals metabolic interactions within the superorganism composed of flagellate Streblomastix strix and complex community of Bacteroidetes bacteria on its surface.</title>
        <authorList>
            <person name="Treitli S.C."/>
            <person name="Kolisko M."/>
            <person name="Husnik F."/>
            <person name="Keeling P."/>
            <person name="Hampl V."/>
        </authorList>
    </citation>
    <scope>NUCLEOTIDE SEQUENCE [LARGE SCALE GENOMIC DNA]</scope>
    <source>
        <strain evidence="1">ST1C</strain>
    </source>
</reference>
<evidence type="ECO:0000313" key="1">
    <source>
        <dbReference type="EMBL" id="KAA6398495.1"/>
    </source>
</evidence>
<comment type="caution">
    <text evidence="1">The sequence shown here is derived from an EMBL/GenBank/DDBJ whole genome shotgun (WGS) entry which is preliminary data.</text>
</comment>
<sequence length="236" mass="27393">MILLKKILQELQWWQGVILRNQEMILEVRIPEAVMVSDASPKSWGVTPELQTGDTLVQHRERNKEQKHWTSNKKVMENIYLGLFRYGQIFKEQQIKAIIITSGSSTEIYDFAKQRTGQTLLVEVKIIVKLCQQLRIQTQIQHIPGVSNKITDALSRLSTQGDYSLKKRIIQSCLPGVADTSSTGLFRYTGKQTRGQIISIRRGRGRRGVVKRIFLGFWKKEIIWTPTIKFRRLEKR</sequence>
<dbReference type="PANTHER" id="PTHR33050:SF7">
    <property type="entry name" value="RIBONUCLEASE H"/>
    <property type="match status" value="1"/>
</dbReference>
<evidence type="ECO:0000313" key="2">
    <source>
        <dbReference type="Proteomes" id="UP000324800"/>
    </source>
</evidence>
<dbReference type="OrthoDB" id="6771932at2759"/>
<dbReference type="EMBL" id="SNRW01000944">
    <property type="protein sequence ID" value="KAA6398495.1"/>
    <property type="molecule type" value="Genomic_DNA"/>
</dbReference>
<protein>
    <submittedName>
        <fullName evidence="1">Uncharacterized protein</fullName>
    </submittedName>
</protein>
<accession>A0A5J4WVV5</accession>
<dbReference type="AlphaFoldDB" id="A0A5J4WVV5"/>